<accession>A0A5C6F8D9</accession>
<evidence type="ECO:0000256" key="1">
    <source>
        <dbReference type="ARBA" id="ARBA00000677"/>
    </source>
</evidence>
<evidence type="ECO:0000256" key="6">
    <source>
        <dbReference type="ARBA" id="ARBA00029906"/>
    </source>
</evidence>
<evidence type="ECO:0000256" key="7">
    <source>
        <dbReference type="PIRSR" id="PIRSR600223-1"/>
    </source>
</evidence>
<dbReference type="InterPro" id="IPR019757">
    <property type="entry name" value="Pept_S26A_signal_pept_1_Lys-AS"/>
</dbReference>
<dbReference type="GO" id="GO:0004252">
    <property type="term" value="F:serine-type endopeptidase activity"/>
    <property type="evidence" value="ECO:0007669"/>
    <property type="project" value="InterPro"/>
</dbReference>
<dbReference type="PANTHER" id="PTHR43390">
    <property type="entry name" value="SIGNAL PEPTIDASE I"/>
    <property type="match status" value="1"/>
</dbReference>
<dbReference type="InterPro" id="IPR036286">
    <property type="entry name" value="LexA/Signal_pep-like_sf"/>
</dbReference>
<keyword evidence="8" id="KW-0472">Membrane</keyword>
<dbReference type="Gene3D" id="2.10.109.10">
    <property type="entry name" value="Umud Fragment, subunit A"/>
    <property type="match status" value="2"/>
</dbReference>
<dbReference type="PROSITE" id="PS00761">
    <property type="entry name" value="SPASE_I_3"/>
    <property type="match status" value="1"/>
</dbReference>
<feature type="active site" evidence="7">
    <location>
        <position position="56"/>
    </location>
</feature>
<dbReference type="InterPro" id="IPR019533">
    <property type="entry name" value="Peptidase_S26"/>
</dbReference>
<evidence type="ECO:0000313" key="11">
    <source>
        <dbReference type="Proteomes" id="UP000317977"/>
    </source>
</evidence>
<dbReference type="Proteomes" id="UP000317977">
    <property type="component" value="Unassembled WGS sequence"/>
</dbReference>
<feature type="active site" evidence="7">
    <location>
        <position position="132"/>
    </location>
</feature>
<keyword evidence="11" id="KW-1185">Reference proteome</keyword>
<organism evidence="10 11">
    <name type="scientific">Rubripirellula reticaptiva</name>
    <dbReference type="NCBI Taxonomy" id="2528013"/>
    <lineage>
        <taxon>Bacteria</taxon>
        <taxon>Pseudomonadati</taxon>
        <taxon>Planctomycetota</taxon>
        <taxon>Planctomycetia</taxon>
        <taxon>Pirellulales</taxon>
        <taxon>Pirellulaceae</taxon>
        <taxon>Rubripirellula</taxon>
    </lineage>
</organism>
<protein>
    <recommendedName>
        <fullName evidence="4">Signal peptidase I</fullName>
        <ecNumber evidence="3">3.4.21.89</ecNumber>
    </recommendedName>
    <alternativeName>
        <fullName evidence="6">Leader peptidase I</fullName>
    </alternativeName>
</protein>
<gene>
    <name evidence="10" type="ORF">Poly59_20930</name>
</gene>
<comment type="catalytic activity">
    <reaction evidence="1">
        <text>Cleavage of hydrophobic, N-terminal signal or leader sequences from secreted and periplasmic proteins.</text>
        <dbReference type="EC" id="3.4.21.89"/>
    </reaction>
</comment>
<dbReference type="GO" id="GO:0006465">
    <property type="term" value="P:signal peptide processing"/>
    <property type="evidence" value="ECO:0007669"/>
    <property type="project" value="InterPro"/>
</dbReference>
<dbReference type="AlphaFoldDB" id="A0A5C6F8D9"/>
<feature type="domain" description="Peptidase S26" evidence="9">
    <location>
        <begin position="28"/>
        <end position="158"/>
    </location>
</feature>
<feature type="transmembrane region" description="Helical" evidence="8">
    <location>
        <begin position="20"/>
        <end position="40"/>
    </location>
</feature>
<evidence type="ECO:0000259" key="9">
    <source>
        <dbReference type="Pfam" id="PF10502"/>
    </source>
</evidence>
<comment type="caution">
    <text evidence="10">The sequence shown here is derived from an EMBL/GenBank/DDBJ whole genome shotgun (WGS) entry which is preliminary data.</text>
</comment>
<evidence type="ECO:0000256" key="2">
    <source>
        <dbReference type="ARBA" id="ARBA00009370"/>
    </source>
</evidence>
<evidence type="ECO:0000256" key="4">
    <source>
        <dbReference type="ARBA" id="ARBA00019232"/>
    </source>
</evidence>
<evidence type="ECO:0000313" key="10">
    <source>
        <dbReference type="EMBL" id="TWU55791.1"/>
    </source>
</evidence>
<feature type="domain" description="Peptidase S26" evidence="9">
    <location>
        <begin position="329"/>
        <end position="363"/>
    </location>
</feature>
<evidence type="ECO:0000256" key="8">
    <source>
        <dbReference type="SAM" id="Phobius"/>
    </source>
</evidence>
<dbReference type="EMBL" id="SJPX01000002">
    <property type="protein sequence ID" value="TWU55791.1"/>
    <property type="molecule type" value="Genomic_DNA"/>
</dbReference>
<evidence type="ECO:0000256" key="5">
    <source>
        <dbReference type="ARBA" id="ARBA00022801"/>
    </source>
</evidence>
<evidence type="ECO:0000256" key="3">
    <source>
        <dbReference type="ARBA" id="ARBA00013208"/>
    </source>
</evidence>
<keyword evidence="5" id="KW-0378">Hydrolase</keyword>
<dbReference type="GO" id="GO:0016020">
    <property type="term" value="C:membrane"/>
    <property type="evidence" value="ECO:0007669"/>
    <property type="project" value="InterPro"/>
</dbReference>
<dbReference type="InterPro" id="IPR019758">
    <property type="entry name" value="Pept_S26A_signal_pept_1_CS"/>
</dbReference>
<proteinExistence type="inferred from homology"/>
<keyword evidence="8" id="KW-0812">Transmembrane</keyword>
<sequence>MGKYSGKLFLLLDQGQSRRIVKLVLVVLLVAVLLVTAAILRSKSAGSRRFAIEGASMAPTLLGETWQVSCPDCGLVWPVDTSQADYGKCWHCGNPVRASSRNPQDQVEVQPALAYQRHDLVAFIRDGRRNIKRIVAIPGETVSLDGLKILVGEQPILSEAELPVDLDDHRQKSHWLPSARTPDRHWQFDASDPDWCVYYHQSVHDHGRPSPVWDDYSVNLGLARPLEPVSQLIVRGEVIEASKEAILRVVSHRQTYVDVRLVSGSPFEARPDSINAKTYAGLLPVVAPESPVAIRLVSGSAAVASLSIDRPILYRIRRRDDRSIYPLTLDEHEYFVLGDNVPISIDSRDFGPIRRSQILGRVVSDRADHAVTKTR</sequence>
<keyword evidence="8" id="KW-1133">Transmembrane helix</keyword>
<dbReference type="PRINTS" id="PR00727">
    <property type="entry name" value="LEADERPTASE"/>
</dbReference>
<dbReference type="EC" id="3.4.21.89" evidence="3"/>
<dbReference type="SUPFAM" id="SSF51306">
    <property type="entry name" value="LexA/Signal peptidase"/>
    <property type="match status" value="1"/>
</dbReference>
<dbReference type="CDD" id="cd06530">
    <property type="entry name" value="S26_SPase_I"/>
    <property type="match status" value="1"/>
</dbReference>
<comment type="similarity">
    <text evidence="2">Belongs to the peptidase S26 family.</text>
</comment>
<dbReference type="PROSITE" id="PS00760">
    <property type="entry name" value="SPASE_I_2"/>
    <property type="match status" value="1"/>
</dbReference>
<dbReference type="Pfam" id="PF10502">
    <property type="entry name" value="Peptidase_S26"/>
    <property type="match status" value="2"/>
</dbReference>
<dbReference type="InterPro" id="IPR000223">
    <property type="entry name" value="Pept_S26A_signal_pept_1"/>
</dbReference>
<dbReference type="GO" id="GO:0009003">
    <property type="term" value="F:signal peptidase activity"/>
    <property type="evidence" value="ECO:0007669"/>
    <property type="project" value="UniProtKB-EC"/>
</dbReference>
<name>A0A5C6F8D9_9BACT</name>
<reference evidence="10 11" key="1">
    <citation type="submission" date="2019-02" db="EMBL/GenBank/DDBJ databases">
        <title>Deep-cultivation of Planctomycetes and their phenomic and genomic characterization uncovers novel biology.</title>
        <authorList>
            <person name="Wiegand S."/>
            <person name="Jogler M."/>
            <person name="Boedeker C."/>
            <person name="Pinto D."/>
            <person name="Vollmers J."/>
            <person name="Rivas-Marin E."/>
            <person name="Kohn T."/>
            <person name="Peeters S.H."/>
            <person name="Heuer A."/>
            <person name="Rast P."/>
            <person name="Oberbeckmann S."/>
            <person name="Bunk B."/>
            <person name="Jeske O."/>
            <person name="Meyerdierks A."/>
            <person name="Storesund J.E."/>
            <person name="Kallscheuer N."/>
            <person name="Luecker S."/>
            <person name="Lage O.M."/>
            <person name="Pohl T."/>
            <person name="Merkel B.J."/>
            <person name="Hornburger P."/>
            <person name="Mueller R.-W."/>
            <person name="Bruemmer F."/>
            <person name="Labrenz M."/>
            <person name="Spormann A.M."/>
            <person name="Op Den Camp H."/>
            <person name="Overmann J."/>
            <person name="Amann R."/>
            <person name="Jetten M.S.M."/>
            <person name="Mascher T."/>
            <person name="Medema M.H."/>
            <person name="Devos D.P."/>
            <person name="Kaster A.-K."/>
            <person name="Ovreas L."/>
            <person name="Rohde M."/>
            <person name="Galperin M.Y."/>
            <person name="Jogler C."/>
        </authorList>
    </citation>
    <scope>NUCLEOTIDE SEQUENCE [LARGE SCALE GENOMIC DNA]</scope>
    <source>
        <strain evidence="10 11">Poly59</strain>
    </source>
</reference>
<dbReference type="PANTHER" id="PTHR43390:SF1">
    <property type="entry name" value="CHLOROPLAST PROCESSING PEPTIDASE"/>
    <property type="match status" value="1"/>
</dbReference>